<dbReference type="AlphaFoldDB" id="A0A432Z9X2"/>
<dbReference type="EMBL" id="PIQE01000001">
    <property type="protein sequence ID" value="RUO74753.1"/>
    <property type="molecule type" value="Genomic_DNA"/>
</dbReference>
<organism evidence="6 7">
    <name type="scientific">Pseudidiomarina sediminum</name>
    <dbReference type="NCBI Taxonomy" id="431675"/>
    <lineage>
        <taxon>Bacteria</taxon>
        <taxon>Pseudomonadati</taxon>
        <taxon>Pseudomonadota</taxon>
        <taxon>Gammaproteobacteria</taxon>
        <taxon>Alteromonadales</taxon>
        <taxon>Idiomarinaceae</taxon>
        <taxon>Pseudidiomarina</taxon>
    </lineage>
</organism>
<protein>
    <recommendedName>
        <fullName evidence="2">diguanylate cyclase</fullName>
        <ecNumber evidence="2">2.7.7.65</ecNumber>
    </recommendedName>
</protein>
<dbReference type="CDD" id="cd01949">
    <property type="entry name" value="GGDEF"/>
    <property type="match status" value="1"/>
</dbReference>
<dbReference type="SMART" id="SM00267">
    <property type="entry name" value="GGDEF"/>
    <property type="match status" value="1"/>
</dbReference>
<dbReference type="Proteomes" id="UP000287022">
    <property type="component" value="Unassembled WGS sequence"/>
</dbReference>
<keyword evidence="4" id="KW-0472">Membrane</keyword>
<evidence type="ECO:0000256" key="1">
    <source>
        <dbReference type="ARBA" id="ARBA00001946"/>
    </source>
</evidence>
<dbReference type="PANTHER" id="PTHR45138:SF9">
    <property type="entry name" value="DIGUANYLATE CYCLASE DGCM-RELATED"/>
    <property type="match status" value="1"/>
</dbReference>
<feature type="transmembrane region" description="Helical" evidence="4">
    <location>
        <begin position="223"/>
        <end position="242"/>
    </location>
</feature>
<feature type="domain" description="GGDEF" evidence="5">
    <location>
        <begin position="320"/>
        <end position="453"/>
    </location>
</feature>
<evidence type="ECO:0000259" key="5">
    <source>
        <dbReference type="PROSITE" id="PS50887"/>
    </source>
</evidence>
<keyword evidence="7" id="KW-1185">Reference proteome</keyword>
<dbReference type="SUPFAM" id="SSF55073">
    <property type="entry name" value="Nucleotide cyclase"/>
    <property type="match status" value="1"/>
</dbReference>
<feature type="transmembrane region" description="Helical" evidence="4">
    <location>
        <begin position="254"/>
        <end position="275"/>
    </location>
</feature>
<evidence type="ECO:0000256" key="3">
    <source>
        <dbReference type="ARBA" id="ARBA00034247"/>
    </source>
</evidence>
<keyword evidence="4" id="KW-0812">Transmembrane</keyword>
<dbReference type="STRING" id="1122124.GCA_000423165_00341"/>
<dbReference type="GO" id="GO:0043709">
    <property type="term" value="P:cell adhesion involved in single-species biofilm formation"/>
    <property type="evidence" value="ECO:0007669"/>
    <property type="project" value="TreeGrafter"/>
</dbReference>
<comment type="caution">
    <text evidence="6">The sequence shown here is derived from an EMBL/GenBank/DDBJ whole genome shotgun (WGS) entry which is preliminary data.</text>
</comment>
<reference evidence="7" key="1">
    <citation type="journal article" date="2018" name="Front. Microbiol.">
        <title>Genome-Based Analysis Reveals the Taxonomy and Diversity of the Family Idiomarinaceae.</title>
        <authorList>
            <person name="Liu Y."/>
            <person name="Lai Q."/>
            <person name="Shao Z."/>
        </authorList>
    </citation>
    <scope>NUCLEOTIDE SEQUENCE [LARGE SCALE GENOMIC DNA]</scope>
    <source>
        <strain evidence="7">c121</strain>
    </source>
</reference>
<dbReference type="PROSITE" id="PS50887">
    <property type="entry name" value="GGDEF"/>
    <property type="match status" value="1"/>
</dbReference>
<feature type="transmembrane region" description="Helical" evidence="4">
    <location>
        <begin position="189"/>
        <end position="211"/>
    </location>
</feature>
<dbReference type="InterPro" id="IPR000160">
    <property type="entry name" value="GGDEF_dom"/>
</dbReference>
<keyword evidence="4" id="KW-1133">Transmembrane helix</keyword>
<proteinExistence type="predicted"/>
<dbReference type="PANTHER" id="PTHR45138">
    <property type="entry name" value="REGULATORY COMPONENTS OF SENSORY TRANSDUCTION SYSTEM"/>
    <property type="match status" value="1"/>
</dbReference>
<dbReference type="RefSeq" id="WP_051207021.1">
    <property type="nucleotide sequence ID" value="NZ_JAHVIQ010000001.1"/>
</dbReference>
<evidence type="ECO:0000256" key="2">
    <source>
        <dbReference type="ARBA" id="ARBA00012528"/>
    </source>
</evidence>
<dbReference type="InterPro" id="IPR029787">
    <property type="entry name" value="Nucleotide_cyclase"/>
</dbReference>
<dbReference type="InterPro" id="IPR043128">
    <property type="entry name" value="Rev_trsase/Diguanyl_cyclase"/>
</dbReference>
<feature type="transmembrane region" description="Helical" evidence="4">
    <location>
        <begin position="156"/>
        <end position="177"/>
    </location>
</feature>
<dbReference type="Pfam" id="PF00990">
    <property type="entry name" value="GGDEF"/>
    <property type="match status" value="1"/>
</dbReference>
<comment type="cofactor">
    <cofactor evidence="1">
        <name>Mg(2+)</name>
        <dbReference type="ChEBI" id="CHEBI:18420"/>
    </cofactor>
</comment>
<dbReference type="NCBIfam" id="TIGR00254">
    <property type="entry name" value="GGDEF"/>
    <property type="match status" value="1"/>
</dbReference>
<dbReference type="FunFam" id="3.30.70.270:FF:000001">
    <property type="entry name" value="Diguanylate cyclase domain protein"/>
    <property type="match status" value="1"/>
</dbReference>
<comment type="catalytic activity">
    <reaction evidence="3">
        <text>2 GTP = 3',3'-c-di-GMP + 2 diphosphate</text>
        <dbReference type="Rhea" id="RHEA:24898"/>
        <dbReference type="ChEBI" id="CHEBI:33019"/>
        <dbReference type="ChEBI" id="CHEBI:37565"/>
        <dbReference type="ChEBI" id="CHEBI:58805"/>
        <dbReference type="EC" id="2.7.7.65"/>
    </reaction>
</comment>
<dbReference type="Gene3D" id="3.30.70.270">
    <property type="match status" value="1"/>
</dbReference>
<sequence>MISHSIERKQWHLVDFALRSVRPLGFIAFMLGALSLLGYALGIDVLYRPVDDGPATHPLTALTTMLMGCGMVTSASPLPLLRRLSPCFLLALVVTCLRLFEVAYDISLVSRFMPFRQVVVEELQQGKSNSMGFNTAAMFFLAALSALFAGVRWSNLAQLFASIALCFPLVAFVGYIYGQRDFYGQMSLITATFGLIVIIGILFSTANYGALRAMLSPYLSGTIARLQSILGTIFPYSLGFALSTATATLSGKVLAVYVILTSWFIVLMVGVAAIYQEQIDQQRRRLTRRLSDVAALDELTDLPNRRKFHDFIGQKISDNVQHWLLLIDIDHFKRVNDTAGHDVGDRVLQAVATELARRCASDELVARVGGEEFAVVLPHCSQGRAWQLAETIRESVMALTIPEWTQPHGILTVSIGLVNNNGDLELTESYRKADKALYAAKRGGRNRCCMSEELETASQRAVGQEVSA</sequence>
<gene>
    <name evidence="6" type="ORF">CWI80_05295</name>
</gene>
<evidence type="ECO:0000313" key="6">
    <source>
        <dbReference type="EMBL" id="RUO74753.1"/>
    </source>
</evidence>
<dbReference type="InterPro" id="IPR050469">
    <property type="entry name" value="Diguanylate_Cyclase"/>
</dbReference>
<feature type="transmembrane region" description="Helical" evidence="4">
    <location>
        <begin position="130"/>
        <end position="149"/>
    </location>
</feature>
<feature type="transmembrane region" description="Helical" evidence="4">
    <location>
        <begin position="21"/>
        <end position="41"/>
    </location>
</feature>
<dbReference type="GO" id="GO:0052621">
    <property type="term" value="F:diguanylate cyclase activity"/>
    <property type="evidence" value="ECO:0007669"/>
    <property type="project" value="UniProtKB-EC"/>
</dbReference>
<evidence type="ECO:0000256" key="4">
    <source>
        <dbReference type="SAM" id="Phobius"/>
    </source>
</evidence>
<feature type="transmembrane region" description="Helical" evidence="4">
    <location>
        <begin position="88"/>
        <end position="110"/>
    </location>
</feature>
<name>A0A432Z9X2_9GAMM</name>
<dbReference type="GO" id="GO:1902201">
    <property type="term" value="P:negative regulation of bacterial-type flagellum-dependent cell motility"/>
    <property type="evidence" value="ECO:0007669"/>
    <property type="project" value="TreeGrafter"/>
</dbReference>
<dbReference type="EC" id="2.7.7.65" evidence="2"/>
<accession>A0A432Z9X2</accession>
<dbReference type="GO" id="GO:0005886">
    <property type="term" value="C:plasma membrane"/>
    <property type="evidence" value="ECO:0007669"/>
    <property type="project" value="TreeGrafter"/>
</dbReference>
<evidence type="ECO:0000313" key="7">
    <source>
        <dbReference type="Proteomes" id="UP000287022"/>
    </source>
</evidence>
<feature type="transmembrane region" description="Helical" evidence="4">
    <location>
        <begin position="61"/>
        <end position="81"/>
    </location>
</feature>